<proteinExistence type="predicted"/>
<name>A0A7E4VZ58_PANRE</name>
<sequence length="296" mass="33706">MHEWTDESSMTERVHKSRVVIKRKLTAIPVVQYASEMYETNGDALTLRQTGVVKLIFSTECLNFDFKKIEKLEAYRPYFRICYKAEEMEEGEEVEDVEEKRSVCYADGYDIALNAMIPEDDFSYRLCRNGTYYSTNGKETLQIYGIGSPMHFDNDRIELLILYLDEAYQLELTSIGRIPSPEETRSFFFMVISIIVLLLLIAIIFDLYLIYKYFQNKWLAKAQAETQTQSLALSRVSGASVKPVTVKPDKPENRGKGILQKLKGIGKKKKSKKQSEAPVVVAEPTVSGPSVGETAV</sequence>
<reference evidence="3" key="1">
    <citation type="journal article" date="2013" name="Genetics">
        <title>The draft genome and transcriptome of Panagrellus redivivus are shaped by the harsh demands of a free-living lifestyle.</title>
        <authorList>
            <person name="Srinivasan J."/>
            <person name="Dillman A.R."/>
            <person name="Macchietto M.G."/>
            <person name="Heikkinen L."/>
            <person name="Lakso M."/>
            <person name="Fracchia K.M."/>
            <person name="Antoshechkin I."/>
            <person name="Mortazavi A."/>
            <person name="Wong G."/>
            <person name="Sternberg P.W."/>
        </authorList>
    </citation>
    <scope>NUCLEOTIDE SEQUENCE [LARGE SCALE GENOMIC DNA]</scope>
    <source>
        <strain evidence="3">MT8872</strain>
    </source>
</reference>
<keyword evidence="2" id="KW-0812">Transmembrane</keyword>
<feature type="region of interest" description="Disordered" evidence="1">
    <location>
        <begin position="264"/>
        <end position="296"/>
    </location>
</feature>
<keyword evidence="3" id="KW-1185">Reference proteome</keyword>
<evidence type="ECO:0000256" key="2">
    <source>
        <dbReference type="SAM" id="Phobius"/>
    </source>
</evidence>
<feature type="transmembrane region" description="Helical" evidence="2">
    <location>
        <begin position="187"/>
        <end position="211"/>
    </location>
</feature>
<protein>
    <submittedName>
        <fullName evidence="4">Uncharacterized protein</fullName>
    </submittedName>
</protein>
<evidence type="ECO:0000313" key="4">
    <source>
        <dbReference type="WBParaSite" id="Pan_g4674.t1"/>
    </source>
</evidence>
<reference evidence="4" key="2">
    <citation type="submission" date="2020-10" db="UniProtKB">
        <authorList>
            <consortium name="WormBaseParasite"/>
        </authorList>
    </citation>
    <scope>IDENTIFICATION</scope>
</reference>
<accession>A0A7E4VZ58</accession>
<dbReference type="Proteomes" id="UP000492821">
    <property type="component" value="Unassembled WGS sequence"/>
</dbReference>
<dbReference type="AlphaFoldDB" id="A0A7E4VZ58"/>
<dbReference type="WBParaSite" id="Pan_g4674.t1">
    <property type="protein sequence ID" value="Pan_g4674.t1"/>
    <property type="gene ID" value="Pan_g4674"/>
</dbReference>
<keyword evidence="2" id="KW-0472">Membrane</keyword>
<organism evidence="3 4">
    <name type="scientific">Panagrellus redivivus</name>
    <name type="common">Microworm</name>
    <dbReference type="NCBI Taxonomy" id="6233"/>
    <lineage>
        <taxon>Eukaryota</taxon>
        <taxon>Metazoa</taxon>
        <taxon>Ecdysozoa</taxon>
        <taxon>Nematoda</taxon>
        <taxon>Chromadorea</taxon>
        <taxon>Rhabditida</taxon>
        <taxon>Tylenchina</taxon>
        <taxon>Panagrolaimomorpha</taxon>
        <taxon>Panagrolaimoidea</taxon>
        <taxon>Panagrolaimidae</taxon>
        <taxon>Panagrellus</taxon>
    </lineage>
</organism>
<keyword evidence="2" id="KW-1133">Transmembrane helix</keyword>
<evidence type="ECO:0000313" key="3">
    <source>
        <dbReference type="Proteomes" id="UP000492821"/>
    </source>
</evidence>
<evidence type="ECO:0000256" key="1">
    <source>
        <dbReference type="SAM" id="MobiDB-lite"/>
    </source>
</evidence>